<dbReference type="GO" id="GO:0017147">
    <property type="term" value="F:Wnt-protein binding"/>
    <property type="evidence" value="ECO:0007669"/>
    <property type="project" value="InterPro"/>
</dbReference>
<feature type="transmembrane region" description="Helical" evidence="18">
    <location>
        <begin position="14"/>
        <end position="35"/>
    </location>
</feature>
<evidence type="ECO:0000256" key="7">
    <source>
        <dbReference type="ARBA" id="ARBA00022687"/>
    </source>
</evidence>
<dbReference type="OrthoDB" id="5804250at2759"/>
<comment type="subcellular location">
    <subcellularLocation>
        <location evidence="2">Endoplasmic reticulum membrane</location>
        <topology evidence="2">Multi-pass membrane protein</topology>
    </subcellularLocation>
    <subcellularLocation>
        <location evidence="1">Endosome membrane</location>
        <topology evidence="1">Multi-pass membrane protein</topology>
    </subcellularLocation>
    <subcellularLocation>
        <location evidence="3">Golgi apparatus membrane</location>
        <topology evidence="3">Multi-pass membrane protein</topology>
    </subcellularLocation>
    <subcellularLocation>
        <location evidence="16">Postsynaptic cell membrane</location>
        <topology evidence="16">Multi-pass membrane protein</topology>
    </subcellularLocation>
    <subcellularLocation>
        <location evidence="17">Presynaptic cell membrane</location>
        <topology evidence="17">Multi-pass membrane protein</topology>
    </subcellularLocation>
</comment>
<evidence type="ECO:0000313" key="21">
    <source>
        <dbReference type="EMBL" id="KAF7487581.1"/>
    </source>
</evidence>
<dbReference type="GO" id="GO:0010008">
    <property type="term" value="C:endosome membrane"/>
    <property type="evidence" value="ECO:0007669"/>
    <property type="project" value="UniProtKB-SubCell"/>
</dbReference>
<evidence type="ECO:0000256" key="12">
    <source>
        <dbReference type="ARBA" id="ARBA00023257"/>
    </source>
</evidence>
<keyword evidence="23" id="KW-1185">Reference proteome</keyword>
<dbReference type="GO" id="GO:0005789">
    <property type="term" value="C:endoplasmic reticulum membrane"/>
    <property type="evidence" value="ECO:0007669"/>
    <property type="project" value="UniProtKB-SubCell"/>
</dbReference>
<evidence type="ECO:0000256" key="9">
    <source>
        <dbReference type="ARBA" id="ARBA00022989"/>
    </source>
</evidence>
<evidence type="ECO:0000256" key="13">
    <source>
        <dbReference type="ARBA" id="ARBA00023273"/>
    </source>
</evidence>
<keyword evidence="8 18" id="KW-0812">Transmembrane</keyword>
<dbReference type="GO" id="GO:0006886">
    <property type="term" value="P:intracellular protein transport"/>
    <property type="evidence" value="ECO:0007669"/>
    <property type="project" value="TreeGrafter"/>
</dbReference>
<keyword evidence="13" id="KW-0966">Cell projection</keyword>
<evidence type="ECO:0000259" key="20">
    <source>
        <dbReference type="Pfam" id="PF21883"/>
    </source>
</evidence>
<feature type="transmembrane region" description="Helical" evidence="18">
    <location>
        <begin position="468"/>
        <end position="493"/>
    </location>
</feature>
<evidence type="ECO:0000256" key="11">
    <source>
        <dbReference type="ARBA" id="ARBA00023136"/>
    </source>
</evidence>
<comment type="subunit">
    <text evidence="15">Interacts with wg; in the Golgi. Interacts with Vps35, a component of the retromer complex; wls stability is regulated by Vps35.</text>
</comment>
<evidence type="ECO:0000259" key="19">
    <source>
        <dbReference type="Pfam" id="PF06664"/>
    </source>
</evidence>
<dbReference type="PANTHER" id="PTHR13449:SF2">
    <property type="entry name" value="PROTEIN WNTLESS HOMOLOG"/>
    <property type="match status" value="1"/>
</dbReference>
<dbReference type="InterPro" id="IPR047843">
    <property type="entry name" value="WLS-like_TM"/>
</dbReference>
<gene>
    <name evidence="21" type="ORF">SSS_5721</name>
</gene>
<dbReference type="PANTHER" id="PTHR13449">
    <property type="entry name" value="INTEGRAL MEMBRANE PROTEIN GPR177"/>
    <property type="match status" value="1"/>
</dbReference>
<dbReference type="AlphaFoldDB" id="A0A834R2M9"/>
<evidence type="ECO:0000256" key="1">
    <source>
        <dbReference type="ARBA" id="ARBA00004337"/>
    </source>
</evidence>
<keyword evidence="6" id="KW-0217">Developmental protein</keyword>
<dbReference type="GO" id="GO:0000139">
    <property type="term" value="C:Golgi membrane"/>
    <property type="evidence" value="ECO:0007669"/>
    <property type="project" value="UniProtKB-SubCell"/>
</dbReference>
<dbReference type="InterPro" id="IPR009551">
    <property type="entry name" value="Wntless"/>
</dbReference>
<evidence type="ECO:0000313" key="23">
    <source>
        <dbReference type="Proteomes" id="UP000070412"/>
    </source>
</evidence>
<dbReference type="InterPro" id="IPR053936">
    <property type="entry name" value="WLS_GOLD"/>
</dbReference>
<keyword evidence="12" id="KW-0628">Postsynaptic cell membrane</keyword>
<evidence type="ECO:0000313" key="22">
    <source>
        <dbReference type="EnsemblMetazoa" id="KAF7487581.1"/>
    </source>
</evidence>
<feature type="domain" description="Wntless-like transmembrane" evidence="19">
    <location>
        <begin position="225"/>
        <end position="497"/>
    </location>
</feature>
<protein>
    <recommendedName>
        <fullName evidence="5">Protein wntless</fullName>
    </recommendedName>
</protein>
<feature type="transmembrane region" description="Helical" evidence="18">
    <location>
        <begin position="263"/>
        <end position="280"/>
    </location>
</feature>
<dbReference type="GO" id="GO:0016055">
    <property type="term" value="P:Wnt signaling pathway"/>
    <property type="evidence" value="ECO:0007669"/>
    <property type="project" value="UniProtKB-KW"/>
</dbReference>
<feature type="transmembrane region" description="Helical" evidence="18">
    <location>
        <begin position="300"/>
        <end position="321"/>
    </location>
</feature>
<keyword evidence="7" id="KW-0879">Wnt signaling pathway</keyword>
<dbReference type="GO" id="GO:0061355">
    <property type="term" value="P:Wnt protein secretion"/>
    <property type="evidence" value="ECO:0007669"/>
    <property type="project" value="TreeGrafter"/>
</dbReference>
<evidence type="ECO:0000256" key="2">
    <source>
        <dbReference type="ARBA" id="ARBA00004477"/>
    </source>
</evidence>
<feature type="transmembrane region" description="Helical" evidence="18">
    <location>
        <begin position="333"/>
        <end position="353"/>
    </location>
</feature>
<feature type="transmembrane region" description="Helical" evidence="18">
    <location>
        <begin position="373"/>
        <end position="398"/>
    </location>
</feature>
<feature type="domain" description="Wntless GOLD" evidence="20">
    <location>
        <begin position="71"/>
        <end position="224"/>
    </location>
</feature>
<evidence type="ECO:0000256" key="6">
    <source>
        <dbReference type="ARBA" id="ARBA00022473"/>
    </source>
</evidence>
<name>A0A834R2M9_SARSC</name>
<dbReference type="EnsemblMetazoa" id="SSS_5721s_mrna">
    <property type="protein sequence ID" value="KAF7487581.1"/>
    <property type="gene ID" value="SSS_5721"/>
</dbReference>
<sequence length="555" mass="64337">MPGTILENLSNRKLLIVLSIICFIQIVSFLIGAFITPAPSSPEQYIAIQCVPERPEQFSAPRDIGSSRNCRAPESHDQHNITFAFQMPLPRGGVQLDYSRWMQNLLTLIIPEVLYDERLSDSDPPGDQHINASIIMNVRLGVKNIGDTEWKEYYKRDRLKRTITCHIEGHKRKQGINYECDLIQLFELQSLYYDFYLINLQLISNEKSQHFGFLNNLSLVAIHQNGGFTKIWLSLKSVFFVITLLTLIWYLNRINQLPRDTNLLEKCLILLGFGITQYNIPVEFLSLFIDVEFMSFLCDIRQGIFHCSLLIFWIVFIGEHLMDDVNRVGLSSYYKQLIIILVAYISLFVFESSERGIQVIDPFYSIWEVDSNFAMIFITITVLGAISYFFFLTYHLWLAFRNISTKQLILPSMPTARRLIYQGVIFRFKFLLLGTFICATCTIIAYIMGQISEDQWYWDDQRSFLSSLQWSSAMFTTVFALWNCYVMTLLILYAPSHKGVDSNTNEMSVEFTRLTDYDLNDCQARINYQSGNRTKKPPTCEMSLLQDLATKHSIS</sequence>
<feature type="transmembrane region" description="Helical" evidence="18">
    <location>
        <begin position="231"/>
        <end position="251"/>
    </location>
</feature>
<reference evidence="22" key="3">
    <citation type="submission" date="2022-06" db="UniProtKB">
        <authorList>
            <consortium name="EnsemblMetazoa"/>
        </authorList>
    </citation>
    <scope>IDENTIFICATION</scope>
</reference>
<evidence type="ECO:0000256" key="15">
    <source>
        <dbReference type="ARBA" id="ARBA00025880"/>
    </source>
</evidence>
<comment type="function">
    <text evidence="14">A segment polarity gene required for wingless (wg)-dependent patterning processes, acting in both wg-sending cells and wg-target cells. In non-neuronal cells wls directs wg secretion. The wls traffic loop encompasses the Golgi, the cell surface, an endocytic compartment and a retrograde route leading back to the Golgi, and involves clathrin-mediated endocytosis and the retromer complex (a conserved protein complex consisting of Vps35 and Vps26). In neuronal cells (the larval motorneuron NMJ), the wg signal moves across the synapse via the release of wls-containing exosome-like vesicles. Postsynaptic wls is required for the trafficking of fz2 through the fz2-interacting protein Grip.</text>
</comment>
<evidence type="ECO:0000256" key="3">
    <source>
        <dbReference type="ARBA" id="ARBA00004653"/>
    </source>
</evidence>
<accession>A0A834R2M9</accession>
<organism evidence="21">
    <name type="scientific">Sarcoptes scabiei</name>
    <name type="common">Itch mite</name>
    <name type="synonym">Acarus scabiei</name>
    <dbReference type="NCBI Taxonomy" id="52283"/>
    <lineage>
        <taxon>Eukaryota</taxon>
        <taxon>Metazoa</taxon>
        <taxon>Ecdysozoa</taxon>
        <taxon>Arthropoda</taxon>
        <taxon>Chelicerata</taxon>
        <taxon>Arachnida</taxon>
        <taxon>Acari</taxon>
        <taxon>Acariformes</taxon>
        <taxon>Sarcoptiformes</taxon>
        <taxon>Astigmata</taxon>
        <taxon>Psoroptidia</taxon>
        <taxon>Sarcoptoidea</taxon>
        <taxon>Sarcoptidae</taxon>
        <taxon>Sarcoptinae</taxon>
        <taxon>Sarcoptes</taxon>
    </lineage>
</organism>
<proteinExistence type="inferred from homology"/>
<keyword evidence="12" id="KW-0770">Synapse</keyword>
<keyword evidence="11 18" id="KW-0472">Membrane</keyword>
<keyword evidence="9 18" id="KW-1133">Transmembrane helix</keyword>
<reference evidence="21" key="2">
    <citation type="submission" date="2020-01" db="EMBL/GenBank/DDBJ databases">
        <authorList>
            <person name="Korhonen P.K.K."/>
            <person name="Guangxu M.G."/>
            <person name="Wang T.W."/>
            <person name="Stroehlein A.J.S."/>
            <person name="Young N.D."/>
            <person name="Ang C.-S.A."/>
            <person name="Fernando D.W.F."/>
            <person name="Lu H.L."/>
            <person name="Taylor S.T."/>
            <person name="Ehtesham M.E.M."/>
            <person name="Najaraj S.H.N."/>
            <person name="Harsha G.H.G."/>
            <person name="Madugundu A.M."/>
            <person name="Renuse S.R."/>
            <person name="Holt D.H."/>
            <person name="Pandey A.P."/>
            <person name="Papenfuss A.P."/>
            <person name="Gasser R.B.G."/>
            <person name="Fischer K.F."/>
        </authorList>
    </citation>
    <scope>NUCLEOTIDE SEQUENCE</scope>
    <source>
        <strain evidence="21">SSS_KF_BRIS2020</strain>
    </source>
</reference>
<reference evidence="23" key="1">
    <citation type="journal article" date="2020" name="PLoS Negl. Trop. Dis.">
        <title>High-quality nuclear genome for Sarcoptes scabiei-A critical resource for a neglected parasite.</title>
        <authorList>
            <person name="Korhonen P.K."/>
            <person name="Gasser R.B."/>
            <person name="Ma G."/>
            <person name="Wang T."/>
            <person name="Stroehlein A.J."/>
            <person name="Young N.D."/>
            <person name="Ang C.S."/>
            <person name="Fernando D.D."/>
            <person name="Lu H.C."/>
            <person name="Taylor S."/>
            <person name="Reynolds S.L."/>
            <person name="Mofiz E."/>
            <person name="Najaraj S.H."/>
            <person name="Gowda H."/>
            <person name="Madugundu A."/>
            <person name="Renuse S."/>
            <person name="Holt D."/>
            <person name="Pandey A."/>
            <person name="Papenfuss A.T."/>
            <person name="Fischer K."/>
        </authorList>
    </citation>
    <scope>NUCLEOTIDE SEQUENCE [LARGE SCALE GENOMIC DNA]</scope>
</reference>
<comment type="similarity">
    <text evidence="4">Belongs to the wntless family.</text>
</comment>
<dbReference type="Proteomes" id="UP000070412">
    <property type="component" value="Unassembled WGS sequence"/>
</dbReference>
<evidence type="ECO:0000256" key="17">
    <source>
        <dbReference type="ARBA" id="ARBA00034107"/>
    </source>
</evidence>
<dbReference type="Pfam" id="PF21883">
    <property type="entry name" value="WLS_GOLD"/>
    <property type="match status" value="1"/>
</dbReference>
<evidence type="ECO:0000256" key="8">
    <source>
        <dbReference type="ARBA" id="ARBA00022692"/>
    </source>
</evidence>
<dbReference type="EMBL" id="WVUK01000066">
    <property type="protein sequence ID" value="KAF7487581.1"/>
    <property type="molecule type" value="Genomic_DNA"/>
</dbReference>
<dbReference type="GO" id="GO:0042734">
    <property type="term" value="C:presynaptic membrane"/>
    <property type="evidence" value="ECO:0007669"/>
    <property type="project" value="UniProtKB-SubCell"/>
</dbReference>
<evidence type="ECO:0000256" key="14">
    <source>
        <dbReference type="ARBA" id="ARBA00025339"/>
    </source>
</evidence>
<evidence type="ECO:0000256" key="4">
    <source>
        <dbReference type="ARBA" id="ARBA00008148"/>
    </source>
</evidence>
<evidence type="ECO:0000256" key="16">
    <source>
        <dbReference type="ARBA" id="ARBA00034104"/>
    </source>
</evidence>
<feature type="transmembrane region" description="Helical" evidence="18">
    <location>
        <begin position="419"/>
        <end position="448"/>
    </location>
</feature>
<keyword evidence="10" id="KW-0333">Golgi apparatus</keyword>
<dbReference type="Pfam" id="PF06664">
    <property type="entry name" value="WLS-like_TM"/>
    <property type="match status" value="1"/>
</dbReference>
<evidence type="ECO:0000256" key="5">
    <source>
        <dbReference type="ARBA" id="ARBA00015887"/>
    </source>
</evidence>
<evidence type="ECO:0000256" key="10">
    <source>
        <dbReference type="ARBA" id="ARBA00023034"/>
    </source>
</evidence>
<dbReference type="GO" id="GO:0045211">
    <property type="term" value="C:postsynaptic membrane"/>
    <property type="evidence" value="ECO:0007669"/>
    <property type="project" value="UniProtKB-SubCell"/>
</dbReference>
<evidence type="ECO:0000256" key="18">
    <source>
        <dbReference type="SAM" id="Phobius"/>
    </source>
</evidence>